<reference evidence="3 4" key="1">
    <citation type="submission" date="2008-12" db="EMBL/GenBank/DDBJ databases">
        <authorList>
            <person name="Fulton L."/>
            <person name="Clifton S."/>
            <person name="Fulton B."/>
            <person name="Xu J."/>
            <person name="Minx P."/>
            <person name="Pepin K.H."/>
            <person name="Johnson M."/>
            <person name="Bhonagiri V."/>
            <person name="Nash W.E."/>
            <person name="Mardis E.R."/>
            <person name="Wilson R.K."/>
        </authorList>
    </citation>
    <scope>NUCLEOTIDE SEQUENCE [LARGE SCALE GENOMIC DNA]</scope>
    <source>
        <strain evidence="3 4">DSM 12042</strain>
    </source>
</reference>
<evidence type="ECO:0000313" key="4">
    <source>
        <dbReference type="Proteomes" id="UP000005950"/>
    </source>
</evidence>
<dbReference type="GO" id="GO:0006355">
    <property type="term" value="P:regulation of DNA-templated transcription"/>
    <property type="evidence" value="ECO:0007669"/>
    <property type="project" value="InterPro"/>
</dbReference>
<dbReference type="GO" id="GO:0003723">
    <property type="term" value="F:RNA binding"/>
    <property type="evidence" value="ECO:0007669"/>
    <property type="project" value="InterPro"/>
</dbReference>
<feature type="domain" description="PRD" evidence="2">
    <location>
        <begin position="79"/>
        <end position="184"/>
    </location>
</feature>
<dbReference type="OrthoDB" id="9813552at2"/>
<dbReference type="Gene3D" id="2.30.24.10">
    <property type="entry name" value="CAT RNA-binding domain"/>
    <property type="match status" value="1"/>
</dbReference>
<gene>
    <name evidence="3" type="ORF">HOLDEFILI_01628</name>
</gene>
<dbReference type="InterPro" id="IPR004341">
    <property type="entry name" value="CAT_RNA-bd_dom"/>
</dbReference>
<organism evidence="3 4">
    <name type="scientific">Holdemania filiformis DSM 12042</name>
    <dbReference type="NCBI Taxonomy" id="545696"/>
    <lineage>
        <taxon>Bacteria</taxon>
        <taxon>Bacillati</taxon>
        <taxon>Bacillota</taxon>
        <taxon>Erysipelotrichia</taxon>
        <taxon>Erysipelotrichales</taxon>
        <taxon>Erysipelotrichaceae</taxon>
        <taxon>Holdemania</taxon>
    </lineage>
</organism>
<dbReference type="PANTHER" id="PTHR30185:SF15">
    <property type="entry name" value="CRYPTIC BETA-GLUCOSIDE BGL OPERON ANTITERMINATOR"/>
    <property type="match status" value="1"/>
</dbReference>
<dbReference type="Gene3D" id="1.10.1790.10">
    <property type="entry name" value="PRD domain"/>
    <property type="match status" value="2"/>
</dbReference>
<dbReference type="STRING" id="545696.HOLDEFILI_01628"/>
<dbReference type="InterPro" id="IPR036650">
    <property type="entry name" value="CAT_RNA-bd_dom_sf"/>
</dbReference>
<protein>
    <submittedName>
        <fullName evidence="3">PRD domain protein</fullName>
    </submittedName>
</protein>
<evidence type="ECO:0000313" key="3">
    <source>
        <dbReference type="EMBL" id="EEF68207.1"/>
    </source>
</evidence>
<reference evidence="3 4" key="2">
    <citation type="submission" date="2009-02" db="EMBL/GenBank/DDBJ databases">
        <title>Draft genome sequence of Holdemania filiformis DSM 12042.</title>
        <authorList>
            <person name="Sudarsanam P."/>
            <person name="Ley R."/>
            <person name="Guruge J."/>
            <person name="Turnbaugh P.J."/>
            <person name="Mahowald M."/>
            <person name="Liep D."/>
            <person name="Gordon J."/>
        </authorList>
    </citation>
    <scope>NUCLEOTIDE SEQUENCE [LARGE SCALE GENOMIC DNA]</scope>
    <source>
        <strain evidence="3 4">DSM 12042</strain>
    </source>
</reference>
<keyword evidence="1" id="KW-0677">Repeat</keyword>
<dbReference type="eggNOG" id="COG3711">
    <property type="taxonomic scope" value="Bacteria"/>
</dbReference>
<dbReference type="SMART" id="SM01061">
    <property type="entry name" value="CAT_RBD"/>
    <property type="match status" value="1"/>
</dbReference>
<dbReference type="EMBL" id="ACCF01000091">
    <property type="protein sequence ID" value="EEF68207.1"/>
    <property type="molecule type" value="Genomic_DNA"/>
</dbReference>
<dbReference type="InterPro" id="IPR011608">
    <property type="entry name" value="PRD"/>
</dbReference>
<dbReference type="PANTHER" id="PTHR30185">
    <property type="entry name" value="CRYPTIC BETA-GLUCOSIDE BGL OPERON ANTITERMINATOR"/>
    <property type="match status" value="1"/>
</dbReference>
<dbReference type="AlphaFoldDB" id="B9Y734"/>
<dbReference type="Pfam" id="PF00874">
    <property type="entry name" value="PRD"/>
    <property type="match status" value="2"/>
</dbReference>
<dbReference type="PROSITE" id="PS51372">
    <property type="entry name" value="PRD_2"/>
    <property type="match status" value="2"/>
</dbReference>
<dbReference type="SUPFAM" id="SSF63520">
    <property type="entry name" value="PTS-regulatory domain, PRD"/>
    <property type="match status" value="2"/>
</dbReference>
<dbReference type="InterPro" id="IPR036634">
    <property type="entry name" value="PRD_sf"/>
</dbReference>
<dbReference type="InterPro" id="IPR050661">
    <property type="entry name" value="BglG_antiterminators"/>
</dbReference>
<comment type="caution">
    <text evidence="3">The sequence shown here is derived from an EMBL/GenBank/DDBJ whole genome shotgun (WGS) entry which is preliminary data.</text>
</comment>
<proteinExistence type="predicted"/>
<name>B9Y734_9FIRM</name>
<dbReference type="HOGENOM" id="CLU_078802_0_0_9"/>
<dbReference type="Proteomes" id="UP000005950">
    <property type="component" value="Unassembled WGS sequence"/>
</dbReference>
<sequence length="303" mass="34806">MSETKGGCFLMQDHYVITKLINNNVVFSTDAGGREIIVFGKAVGFGKKRGEGIDNSKIIKVFEPSDTKEKNFLMNLVEDIDPVYIDITTKIIALFESRLHCKVNVMMNISLSDHIHNAVRNKQEGFQVPLDILEEVKTMYPREFLIAKEGLDLIEKETRTTLSEDEAGYIVLHYINAQGQHFRSDAKIRLLFQEHVIQKIEQVYDVKLDHLSVYYSRFLTHLSFLAARLHDGQLLEASQSTLYPLLVQKYPRLEACTEMIAEIILNEFHMPVGEEEKGYLALHIHNLLKNLKMEESTDEATFK</sequence>
<evidence type="ECO:0000256" key="1">
    <source>
        <dbReference type="ARBA" id="ARBA00022737"/>
    </source>
</evidence>
<evidence type="ECO:0000259" key="2">
    <source>
        <dbReference type="PROSITE" id="PS51372"/>
    </source>
</evidence>
<dbReference type="SUPFAM" id="SSF50151">
    <property type="entry name" value="SacY-like RNA-binding domain"/>
    <property type="match status" value="1"/>
</dbReference>
<feature type="domain" description="PRD" evidence="2">
    <location>
        <begin position="185"/>
        <end position="294"/>
    </location>
</feature>
<dbReference type="Pfam" id="PF03123">
    <property type="entry name" value="CAT_RBD"/>
    <property type="match status" value="1"/>
</dbReference>
<accession>B9Y734</accession>